<evidence type="ECO:0000256" key="1">
    <source>
        <dbReference type="PIRSR" id="PIRSR038992-1"/>
    </source>
</evidence>
<sequence>MSLTGKKIRMKRLIDEHNACIICALDHGMTSPNFLEPLANMQNLVREVVKGGANVFMLGRNYARICISEFRKDTSLAFMLTATSARHPEKNLTCEIGSVEEALRFGADAVVVYVALATGQDKSTIEFVARVGAECEALGVPFIAEAEYPNIYMPKTEQKKFGADYLLYNARICAELGADIIKTNWPGSQEEFAKIVKAVSPIPVVIAGGHKVSARELLERMEQGISVGAVGCSVGRNIFLHESPFAMTRALSRVIREKWTAKEALEELQGELKK</sequence>
<dbReference type="Proteomes" id="UP000280417">
    <property type="component" value="Unassembled WGS sequence"/>
</dbReference>
<dbReference type="AlphaFoldDB" id="A0A662DG53"/>
<dbReference type="PIRSF" id="PIRSF038992">
    <property type="entry name" value="Aldolase_Ia"/>
    <property type="match status" value="1"/>
</dbReference>
<dbReference type="PANTHER" id="PTHR47916">
    <property type="entry name" value="FRUCTOSE-BISPHOSPHATE ALDOLASE CLASS 1"/>
    <property type="match status" value="1"/>
</dbReference>
<dbReference type="InterPro" id="IPR002915">
    <property type="entry name" value="DeoC/FbaB/LacD_aldolase"/>
</dbReference>
<dbReference type="Gene3D" id="3.20.20.70">
    <property type="entry name" value="Aldolase class I"/>
    <property type="match status" value="1"/>
</dbReference>
<reference evidence="2 3" key="1">
    <citation type="submission" date="2018-06" db="EMBL/GenBank/DDBJ databases">
        <title>Extensive metabolic versatility and redundancy in microbially diverse, dynamic hydrothermal sediments.</title>
        <authorList>
            <person name="Dombrowski N."/>
            <person name="Teske A."/>
            <person name="Baker B.J."/>
        </authorList>
    </citation>
    <scope>NUCLEOTIDE SEQUENCE [LARGE SCALE GENOMIC DNA]</scope>
    <source>
        <strain evidence="2">B3_G15</strain>
    </source>
</reference>
<dbReference type="SMART" id="SM01133">
    <property type="entry name" value="DeoC"/>
    <property type="match status" value="1"/>
</dbReference>
<evidence type="ECO:0008006" key="4">
    <source>
        <dbReference type="Google" id="ProtNLM"/>
    </source>
</evidence>
<comment type="caution">
    <text evidence="2">The sequence shown here is derived from an EMBL/GenBank/DDBJ whole genome shotgun (WGS) entry which is preliminary data.</text>
</comment>
<dbReference type="PANTHER" id="PTHR47916:SF1">
    <property type="entry name" value="3-HYDROXY-5-PHOSPHONOOXYPENTANE-2,4-DIONE THIOLASE"/>
    <property type="match status" value="1"/>
</dbReference>
<name>A0A662DG53_UNCAE</name>
<protein>
    <recommendedName>
        <fullName evidence="4">Fructose-bisphosphate aldolase</fullName>
    </recommendedName>
</protein>
<feature type="active site" description="Proton donor" evidence="1">
    <location>
        <position position="148"/>
    </location>
</feature>
<feature type="active site" description="Schiff-base intermediate with dihydroxyacetone-P" evidence="1">
    <location>
        <position position="182"/>
    </location>
</feature>
<dbReference type="InterPro" id="IPR050456">
    <property type="entry name" value="DeoC/FbaB_aldolase"/>
</dbReference>
<dbReference type="SUPFAM" id="SSF51569">
    <property type="entry name" value="Aldolase"/>
    <property type="match status" value="1"/>
</dbReference>
<dbReference type="Pfam" id="PF01791">
    <property type="entry name" value="DeoC"/>
    <property type="match status" value="1"/>
</dbReference>
<dbReference type="EMBL" id="QMQA01000072">
    <property type="protein sequence ID" value="RLE13868.1"/>
    <property type="molecule type" value="Genomic_DNA"/>
</dbReference>
<evidence type="ECO:0000313" key="2">
    <source>
        <dbReference type="EMBL" id="RLE13868.1"/>
    </source>
</evidence>
<dbReference type="InterPro" id="IPR041720">
    <property type="entry name" value="FbaB-like"/>
</dbReference>
<organism evidence="2 3">
    <name type="scientific">Aerophobetes bacterium</name>
    <dbReference type="NCBI Taxonomy" id="2030807"/>
    <lineage>
        <taxon>Bacteria</taxon>
        <taxon>Candidatus Aerophobota</taxon>
    </lineage>
</organism>
<accession>A0A662DG53</accession>
<proteinExistence type="predicted"/>
<evidence type="ECO:0000313" key="3">
    <source>
        <dbReference type="Proteomes" id="UP000280417"/>
    </source>
</evidence>
<dbReference type="GO" id="GO:0004332">
    <property type="term" value="F:fructose-bisphosphate aldolase activity"/>
    <property type="evidence" value="ECO:0007669"/>
    <property type="project" value="InterPro"/>
</dbReference>
<gene>
    <name evidence="2" type="ORF">DRJ04_03470</name>
</gene>
<dbReference type="InterPro" id="IPR013785">
    <property type="entry name" value="Aldolase_TIM"/>
</dbReference>